<dbReference type="GO" id="GO:0005886">
    <property type="term" value="C:plasma membrane"/>
    <property type="evidence" value="ECO:0007669"/>
    <property type="project" value="UniProtKB-SubCell"/>
</dbReference>
<evidence type="ECO:0000256" key="9">
    <source>
        <dbReference type="ARBA" id="ARBA00061394"/>
    </source>
</evidence>
<dbReference type="PROSITE" id="PS00237">
    <property type="entry name" value="G_PROTEIN_RECEP_F1_1"/>
    <property type="match status" value="1"/>
</dbReference>
<dbReference type="InterPro" id="IPR017452">
    <property type="entry name" value="GPCR_Rhodpsn_7TM"/>
</dbReference>
<comment type="similarity">
    <text evidence="9">Belongs to the G-protein coupled receptor 1 family. Mas subfamily.</text>
</comment>
<evidence type="ECO:0000256" key="4">
    <source>
        <dbReference type="ARBA" id="ARBA00022989"/>
    </source>
</evidence>
<dbReference type="PANTHER" id="PTHR11334">
    <property type="entry name" value="MAS-RELATED G-PROTEIN COUPLED RECEPTOR"/>
    <property type="match status" value="1"/>
</dbReference>
<dbReference type="PANTHER" id="PTHR11334:SF29">
    <property type="entry name" value="MAS-RELATED G-PROTEIN COUPLED RECEPTOR MEMBER X2"/>
    <property type="match status" value="1"/>
</dbReference>
<dbReference type="Ensembl" id="ENSXETT00000074218">
    <property type="protein sequence ID" value="ENSXETP00000096856"/>
    <property type="gene ID" value="ENSXETG00000037424"/>
</dbReference>
<keyword evidence="8 10" id="KW-0807">Transducer</keyword>
<evidence type="ECO:0000259" key="12">
    <source>
        <dbReference type="PROSITE" id="PS50262"/>
    </source>
</evidence>
<dbReference type="GeneTree" id="ENSGT01030000234639"/>
<feature type="transmembrane region" description="Helical" evidence="11">
    <location>
        <begin position="232"/>
        <end position="257"/>
    </location>
</feature>
<dbReference type="GO" id="GO:0004930">
    <property type="term" value="F:G protein-coupled receptor activity"/>
    <property type="evidence" value="ECO:0007669"/>
    <property type="project" value="UniProtKB-KW"/>
</dbReference>
<evidence type="ECO:0000256" key="5">
    <source>
        <dbReference type="ARBA" id="ARBA00023040"/>
    </source>
</evidence>
<evidence type="ECO:0000256" key="6">
    <source>
        <dbReference type="ARBA" id="ARBA00023136"/>
    </source>
</evidence>
<dbReference type="SUPFAM" id="SSF81321">
    <property type="entry name" value="Family A G protein-coupled receptor-like"/>
    <property type="match status" value="1"/>
</dbReference>
<evidence type="ECO:0000256" key="7">
    <source>
        <dbReference type="ARBA" id="ARBA00023170"/>
    </source>
</evidence>
<organism evidence="13">
    <name type="scientific">Xenopus tropicalis</name>
    <name type="common">Western clawed frog</name>
    <name type="synonym">Silurana tropicalis</name>
    <dbReference type="NCBI Taxonomy" id="8364"/>
    <lineage>
        <taxon>Eukaryota</taxon>
        <taxon>Metazoa</taxon>
        <taxon>Chordata</taxon>
        <taxon>Craniata</taxon>
        <taxon>Vertebrata</taxon>
        <taxon>Euteleostomi</taxon>
        <taxon>Amphibia</taxon>
        <taxon>Batrachia</taxon>
        <taxon>Anura</taxon>
        <taxon>Pipoidea</taxon>
        <taxon>Pipidae</taxon>
        <taxon>Xenopodinae</taxon>
        <taxon>Xenopus</taxon>
        <taxon>Silurana</taxon>
    </lineage>
</organism>
<proteinExistence type="inferred from homology"/>
<dbReference type="InterPro" id="IPR000276">
    <property type="entry name" value="GPCR_Rhodpsn"/>
</dbReference>
<comment type="subcellular location">
    <subcellularLocation>
        <location evidence="1">Cell membrane</location>
        <topology evidence="1">Multi-pass membrane protein</topology>
    </subcellularLocation>
</comment>
<dbReference type="InParanoid" id="A0A6I8SF11"/>
<keyword evidence="7 10" id="KW-0675">Receptor</keyword>
<accession>A0A6I8SF11</accession>
<feature type="transmembrane region" description="Helical" evidence="11">
    <location>
        <begin position="269"/>
        <end position="290"/>
    </location>
</feature>
<feature type="transmembrane region" description="Helical" evidence="11">
    <location>
        <begin position="62"/>
        <end position="85"/>
    </location>
</feature>
<protein>
    <recommendedName>
        <fullName evidence="12">G-protein coupled receptors family 1 profile domain-containing protein</fullName>
    </recommendedName>
</protein>
<reference evidence="13" key="1">
    <citation type="journal article" date="2010" name="Science">
        <title>The genome of the Western clawed frog Xenopus tropicalis.</title>
        <authorList>
            <person name="Hellsten U."/>
            <person name="Harland R.M."/>
            <person name="Gilchrist M.J."/>
            <person name="Hendrix D."/>
            <person name="Jurka J."/>
            <person name="Kapitonov V."/>
            <person name="Ovcharenko I."/>
            <person name="Putnam N.H."/>
            <person name="Shu S."/>
            <person name="Taher L."/>
            <person name="Blitz I.L."/>
            <person name="Blumberg B."/>
            <person name="Dichmann D.S."/>
            <person name="Dubchak I."/>
            <person name="Amaya E."/>
            <person name="Detter J.C."/>
            <person name="Fletcher R."/>
            <person name="Gerhard D.S."/>
            <person name="Goodstein D."/>
            <person name="Graves T."/>
            <person name="Grigoriev I.V."/>
            <person name="Grimwood J."/>
            <person name="Kawashima T."/>
            <person name="Lindquist E."/>
            <person name="Lucas S.M."/>
            <person name="Mead P.E."/>
            <person name="Mitros T."/>
            <person name="Ogino H."/>
            <person name="Ohta Y."/>
            <person name="Poliakov A.V."/>
            <person name="Pollet N."/>
            <person name="Robert J."/>
            <person name="Salamov A."/>
            <person name="Sater A.K."/>
            <person name="Schmutz J."/>
            <person name="Terry A."/>
            <person name="Vize P.D."/>
            <person name="Warren W.C."/>
            <person name="Wells D."/>
            <person name="Wills A."/>
            <person name="Wilson R.K."/>
            <person name="Zimmerman L.B."/>
            <person name="Zorn A.M."/>
            <person name="Grainger R."/>
            <person name="Grammer T."/>
            <person name="Khokha M.K."/>
            <person name="Richardson P.M."/>
            <person name="Rokhsar D.S."/>
        </authorList>
    </citation>
    <scope>NUCLEOTIDE SEQUENCE [LARGE SCALE GENOMIC DNA]</scope>
    <source>
        <strain evidence="13">Nigerian</strain>
    </source>
</reference>
<evidence type="ECO:0000313" key="13">
    <source>
        <dbReference type="Ensembl" id="ENSXETP00000096856"/>
    </source>
</evidence>
<feature type="transmembrane region" description="Helical" evidence="11">
    <location>
        <begin position="147"/>
        <end position="166"/>
    </location>
</feature>
<name>A0A6I8SF11_XENTR</name>
<feature type="transmembrane region" description="Helical" evidence="11">
    <location>
        <begin position="105"/>
        <end position="126"/>
    </location>
</feature>
<keyword evidence="4 11" id="KW-1133">Transmembrane helix</keyword>
<dbReference type="PROSITE" id="PS50262">
    <property type="entry name" value="G_PROTEIN_RECEP_F1_2"/>
    <property type="match status" value="1"/>
</dbReference>
<keyword evidence="3 10" id="KW-0812">Transmembrane</keyword>
<dbReference type="PRINTS" id="PR02108">
    <property type="entry name" value="MRGPCRFAMILY"/>
</dbReference>
<sequence>QILTANCMGVKSKPTNTSLNVTDIGIFIKPISMTVSTLGIFGNSLVIWFLSFKIKRNYSTVYILNLAVADFCFLLVYATLDIIGIALKERLPVVGKENLELISTIYPLVLPCLFAYNTSLCLLTAISVERCLSVLFPIWYHCNRPRHLSSVVCISIWAISCLLTVLEFCYCYQPEYISIYTKVNTTVKECYIVFAIICCLSYIAFIPLMTVSSLVLLIKVWTSSQQKQPPKLYIVITVTVIFFLVFGMPMRILLLVWYKHHIFPPLPVLNIVSLFSSMNCSINPFVYFLVGRQGRSSGKLNLVIILQRVFRDDGIQHWRQQKKETTKIQTMMI</sequence>
<feature type="transmembrane region" description="Helical" evidence="11">
    <location>
        <begin position="191"/>
        <end position="220"/>
    </location>
</feature>
<feature type="domain" description="G-protein coupled receptors family 1 profile" evidence="12">
    <location>
        <begin position="42"/>
        <end position="287"/>
    </location>
</feature>
<keyword evidence="2" id="KW-1003">Cell membrane</keyword>
<dbReference type="Gene3D" id="1.20.1070.10">
    <property type="entry name" value="Rhodopsin 7-helix transmembrane proteins"/>
    <property type="match status" value="1"/>
</dbReference>
<evidence type="ECO:0000256" key="10">
    <source>
        <dbReference type="RuleBase" id="RU000688"/>
    </source>
</evidence>
<evidence type="ECO:0000256" key="1">
    <source>
        <dbReference type="ARBA" id="ARBA00004651"/>
    </source>
</evidence>
<evidence type="ECO:0000256" key="2">
    <source>
        <dbReference type="ARBA" id="ARBA00022475"/>
    </source>
</evidence>
<evidence type="ECO:0000256" key="8">
    <source>
        <dbReference type="ARBA" id="ARBA00023224"/>
    </source>
</evidence>
<dbReference type="PRINTS" id="PR00237">
    <property type="entry name" value="GPCRRHODOPSN"/>
</dbReference>
<dbReference type="Pfam" id="PF00001">
    <property type="entry name" value="7tm_1"/>
    <property type="match status" value="1"/>
</dbReference>
<evidence type="ECO:0000256" key="3">
    <source>
        <dbReference type="ARBA" id="ARBA00022692"/>
    </source>
</evidence>
<keyword evidence="6 11" id="KW-0472">Membrane</keyword>
<feature type="transmembrane region" description="Helical" evidence="11">
    <location>
        <begin position="26"/>
        <end position="50"/>
    </location>
</feature>
<reference evidence="13" key="2">
    <citation type="submission" date="2020-05" db="UniProtKB">
        <authorList>
            <consortium name="Ensembl"/>
        </authorList>
    </citation>
    <scope>IDENTIFICATION</scope>
</reference>
<keyword evidence="5 10" id="KW-0297">G-protein coupled receptor</keyword>
<evidence type="ECO:0000256" key="11">
    <source>
        <dbReference type="SAM" id="Phobius"/>
    </source>
</evidence>
<dbReference type="AlphaFoldDB" id="A0A6I8SF11"/>
<dbReference type="FunCoup" id="A0A6I8SF11">
    <property type="interactions" value="711"/>
</dbReference>
<dbReference type="FunFam" id="1.20.1070.10:FF:000193">
    <property type="entry name" value="Mas-related G-protein coupled receptor member E"/>
    <property type="match status" value="1"/>
</dbReference>
<dbReference type="InterPro" id="IPR026234">
    <property type="entry name" value="MRGPCRFAMILY"/>
</dbReference>